<gene>
    <name evidence="1" type="ORF">LTRI10_LOCUS7005</name>
</gene>
<dbReference type="AlphaFoldDB" id="A0AAV2CSX9"/>
<organism evidence="1 2">
    <name type="scientific">Linum trigynum</name>
    <dbReference type="NCBI Taxonomy" id="586398"/>
    <lineage>
        <taxon>Eukaryota</taxon>
        <taxon>Viridiplantae</taxon>
        <taxon>Streptophyta</taxon>
        <taxon>Embryophyta</taxon>
        <taxon>Tracheophyta</taxon>
        <taxon>Spermatophyta</taxon>
        <taxon>Magnoliopsida</taxon>
        <taxon>eudicotyledons</taxon>
        <taxon>Gunneridae</taxon>
        <taxon>Pentapetalae</taxon>
        <taxon>rosids</taxon>
        <taxon>fabids</taxon>
        <taxon>Malpighiales</taxon>
        <taxon>Linaceae</taxon>
        <taxon>Linum</taxon>
    </lineage>
</organism>
<sequence length="72" mass="7875">MVEARELRKEREFSGLEKIRVGLQLGLGFNFKGQEVEVVSAAVLAEAACDINEKEAETAHPPTGTEKGTLQF</sequence>
<evidence type="ECO:0000313" key="2">
    <source>
        <dbReference type="Proteomes" id="UP001497516"/>
    </source>
</evidence>
<accession>A0AAV2CSX9</accession>
<name>A0AAV2CSX9_9ROSI</name>
<reference evidence="1 2" key="1">
    <citation type="submission" date="2024-04" db="EMBL/GenBank/DDBJ databases">
        <authorList>
            <person name="Fracassetti M."/>
        </authorList>
    </citation>
    <scope>NUCLEOTIDE SEQUENCE [LARGE SCALE GENOMIC DNA]</scope>
</reference>
<dbReference type="EMBL" id="OZ034814">
    <property type="protein sequence ID" value="CAL1359527.1"/>
    <property type="molecule type" value="Genomic_DNA"/>
</dbReference>
<protein>
    <submittedName>
        <fullName evidence="1">Uncharacterized protein</fullName>
    </submittedName>
</protein>
<keyword evidence="2" id="KW-1185">Reference proteome</keyword>
<evidence type="ECO:0000313" key="1">
    <source>
        <dbReference type="EMBL" id="CAL1359527.1"/>
    </source>
</evidence>
<proteinExistence type="predicted"/>
<dbReference type="Proteomes" id="UP001497516">
    <property type="component" value="Chromosome 10"/>
</dbReference>